<dbReference type="PANTHER" id="PTHR31490:SF88">
    <property type="entry name" value="BETA-XYLANASE"/>
    <property type="match status" value="1"/>
</dbReference>
<evidence type="ECO:0000256" key="4">
    <source>
        <dbReference type="ARBA" id="ARBA00022651"/>
    </source>
</evidence>
<organism evidence="12 13">
    <name type="scientific">Azospirillum thermophilum</name>
    <dbReference type="NCBI Taxonomy" id="2202148"/>
    <lineage>
        <taxon>Bacteria</taxon>
        <taxon>Pseudomonadati</taxon>
        <taxon>Pseudomonadota</taxon>
        <taxon>Alphaproteobacteria</taxon>
        <taxon>Rhodospirillales</taxon>
        <taxon>Azospirillaceae</taxon>
        <taxon>Azospirillum</taxon>
    </lineage>
</organism>
<evidence type="ECO:0000256" key="5">
    <source>
        <dbReference type="ARBA" id="ARBA00022729"/>
    </source>
</evidence>
<dbReference type="PANTHER" id="PTHR31490">
    <property type="entry name" value="GLYCOSYL HYDROLASE"/>
    <property type="match status" value="1"/>
</dbReference>
<evidence type="ECO:0000313" key="12">
    <source>
        <dbReference type="EMBL" id="AWK88853.1"/>
    </source>
</evidence>
<keyword evidence="5 10" id="KW-0732">Signal</keyword>
<feature type="signal peptide" evidence="10">
    <location>
        <begin position="1"/>
        <end position="26"/>
    </location>
</feature>
<dbReference type="SUPFAM" id="SSF51445">
    <property type="entry name" value="(Trans)glycosidases"/>
    <property type="match status" value="1"/>
</dbReference>
<dbReference type="EMBL" id="CP029356">
    <property type="protein sequence ID" value="AWK88853.1"/>
    <property type="molecule type" value="Genomic_DNA"/>
</dbReference>
<evidence type="ECO:0000259" key="11">
    <source>
        <dbReference type="PROSITE" id="PS51760"/>
    </source>
</evidence>
<evidence type="ECO:0000256" key="9">
    <source>
        <dbReference type="ARBA" id="ARBA00023326"/>
    </source>
</evidence>
<evidence type="ECO:0000256" key="6">
    <source>
        <dbReference type="ARBA" id="ARBA00022801"/>
    </source>
</evidence>
<proteinExistence type="inferred from homology"/>
<comment type="similarity">
    <text evidence="2">Belongs to the glycosyl hydrolase 10 (cellulase F) family.</text>
</comment>
<dbReference type="OrthoDB" id="9815836at2"/>
<keyword evidence="8" id="KW-0326">Glycosidase</keyword>
<dbReference type="Gene3D" id="3.20.20.80">
    <property type="entry name" value="Glycosidases"/>
    <property type="match status" value="1"/>
</dbReference>
<dbReference type="InterPro" id="IPR017853">
    <property type="entry name" value="GH"/>
</dbReference>
<evidence type="ECO:0000256" key="7">
    <source>
        <dbReference type="ARBA" id="ARBA00023277"/>
    </source>
</evidence>
<dbReference type="InterPro" id="IPR044846">
    <property type="entry name" value="GH10"/>
</dbReference>
<sequence length="409" mass="46306">MTGVPLSRRAALLGAAGAAVLGTCRAASGPAPAEAASRPAEPAVTLREMCRKAGILHGAARDHYVDPEDPMLDRLMARECDVVTPENGGKWVLFQNREGRFDWSRFDAAVNLARDIGAKPNWHTILWQHMGTPDYMKLPKARQAELGIGEDAYFSPDGTLGPENYWQRFTDAVARVKERYGDIFYRIDVANEMFFWETVESHPEEQDRFGFRKGMWWVAAGGDKGPEWLDPFFHHVRKVFPSARLVLNEFGVELDEGWEQRKRAYLLDWLTGAVQRGVPIDGLGLQSHLIGGRPYDSAGMRSFLRAVDRLGLPIHVTELDADETRLPRSWSREEKDRRLALMVGEYLKDLLGHARVAEICWWHLRSDLNFISKMHPQMKPQPSPYDARSRPTPMYEAAVQALRAKTRAG</sequence>
<dbReference type="GO" id="GO:0031176">
    <property type="term" value="F:endo-1,4-beta-xylanase activity"/>
    <property type="evidence" value="ECO:0007669"/>
    <property type="project" value="UniProtKB-EC"/>
</dbReference>
<dbReference type="InterPro" id="IPR006311">
    <property type="entry name" value="TAT_signal"/>
</dbReference>
<dbReference type="GO" id="GO:0045493">
    <property type="term" value="P:xylan catabolic process"/>
    <property type="evidence" value="ECO:0007669"/>
    <property type="project" value="UniProtKB-KW"/>
</dbReference>
<evidence type="ECO:0000256" key="1">
    <source>
        <dbReference type="ARBA" id="ARBA00000681"/>
    </source>
</evidence>
<accession>A0A2S2CWE5</accession>
<keyword evidence="7" id="KW-0119">Carbohydrate metabolism</keyword>
<keyword evidence="6 12" id="KW-0378">Hydrolase</keyword>
<dbReference type="EC" id="3.2.1.8" evidence="3"/>
<keyword evidence="4" id="KW-0858">Xylan degradation</keyword>
<dbReference type="AlphaFoldDB" id="A0A2S2CWE5"/>
<reference evidence="13" key="1">
    <citation type="submission" date="2018-05" db="EMBL/GenBank/DDBJ databases">
        <title>Azospirillum thermophila sp. nov., a novel isolated from hot spring.</title>
        <authorList>
            <person name="Zhao Z."/>
        </authorList>
    </citation>
    <scope>NUCLEOTIDE SEQUENCE [LARGE SCALE GENOMIC DNA]</scope>
    <source>
        <strain evidence="13">CFH 70021</strain>
        <plasmid evidence="13">unnamed1</plasmid>
    </source>
</reference>
<comment type="catalytic activity">
    <reaction evidence="1">
        <text>Endohydrolysis of (1-&gt;4)-beta-D-xylosidic linkages in xylans.</text>
        <dbReference type="EC" id="3.2.1.8"/>
    </reaction>
</comment>
<name>A0A2S2CWE5_9PROT</name>
<dbReference type="PROSITE" id="PS51318">
    <property type="entry name" value="TAT"/>
    <property type="match status" value="1"/>
</dbReference>
<dbReference type="PROSITE" id="PS51760">
    <property type="entry name" value="GH10_2"/>
    <property type="match status" value="1"/>
</dbReference>
<dbReference type="Proteomes" id="UP000245629">
    <property type="component" value="Plasmid unnamed1"/>
</dbReference>
<gene>
    <name evidence="12" type="ORF">DEW08_22570</name>
</gene>
<dbReference type="RefSeq" id="WP_109331543.1">
    <property type="nucleotide sequence ID" value="NZ_CP029356.1"/>
</dbReference>
<keyword evidence="13" id="KW-1185">Reference proteome</keyword>
<dbReference type="InterPro" id="IPR001000">
    <property type="entry name" value="GH10_dom"/>
</dbReference>
<dbReference type="SMART" id="SM00633">
    <property type="entry name" value="Glyco_10"/>
    <property type="match status" value="1"/>
</dbReference>
<feature type="chain" id="PRO_5015528615" description="endo-1,4-beta-xylanase" evidence="10">
    <location>
        <begin position="27"/>
        <end position="409"/>
    </location>
</feature>
<evidence type="ECO:0000256" key="2">
    <source>
        <dbReference type="ARBA" id="ARBA00007495"/>
    </source>
</evidence>
<evidence type="ECO:0000256" key="8">
    <source>
        <dbReference type="ARBA" id="ARBA00023295"/>
    </source>
</evidence>
<keyword evidence="12" id="KW-0614">Plasmid</keyword>
<dbReference type="Pfam" id="PF00331">
    <property type="entry name" value="Glyco_hydro_10"/>
    <property type="match status" value="1"/>
</dbReference>
<dbReference type="KEGG" id="azz:DEW08_22570"/>
<evidence type="ECO:0000256" key="10">
    <source>
        <dbReference type="SAM" id="SignalP"/>
    </source>
</evidence>
<geneLocation type="plasmid" evidence="12 13">
    <name>unnamed1</name>
</geneLocation>
<keyword evidence="9" id="KW-0624">Polysaccharide degradation</keyword>
<protein>
    <recommendedName>
        <fullName evidence="3">endo-1,4-beta-xylanase</fullName>
        <ecNumber evidence="3">3.2.1.8</ecNumber>
    </recommendedName>
</protein>
<feature type="domain" description="GH10" evidence="11">
    <location>
        <begin position="40"/>
        <end position="401"/>
    </location>
</feature>
<evidence type="ECO:0000256" key="3">
    <source>
        <dbReference type="ARBA" id="ARBA00012590"/>
    </source>
</evidence>
<evidence type="ECO:0000313" key="13">
    <source>
        <dbReference type="Proteomes" id="UP000245629"/>
    </source>
</evidence>